<evidence type="ECO:0000313" key="4">
    <source>
        <dbReference type="Proteomes" id="UP000001194"/>
    </source>
</evidence>
<dbReference type="AlphaFoldDB" id="B0DVQ1"/>
<evidence type="ECO:0000313" key="2">
    <source>
        <dbReference type="EMBL" id="EDR01289.1"/>
    </source>
</evidence>
<organism evidence="4">
    <name type="scientific">Laccaria bicolor (strain S238N-H82 / ATCC MYA-4686)</name>
    <name type="common">Bicoloured deceiver</name>
    <name type="synonym">Laccaria laccata var. bicolor</name>
    <dbReference type="NCBI Taxonomy" id="486041"/>
    <lineage>
        <taxon>Eukaryota</taxon>
        <taxon>Fungi</taxon>
        <taxon>Dikarya</taxon>
        <taxon>Basidiomycota</taxon>
        <taxon>Agaricomycotina</taxon>
        <taxon>Agaricomycetes</taxon>
        <taxon>Agaricomycetidae</taxon>
        <taxon>Agaricales</taxon>
        <taxon>Agaricineae</taxon>
        <taxon>Hydnangiaceae</taxon>
        <taxon>Laccaria</taxon>
    </lineage>
</organism>
<dbReference type="HOGENOM" id="CLU_1927991_0_0_1"/>
<keyword evidence="1" id="KW-0472">Membrane</keyword>
<keyword evidence="1" id="KW-0812">Transmembrane</keyword>
<dbReference type="RefSeq" id="XP_001887996.1">
    <property type="nucleotide sequence ID" value="XM_001887961.1"/>
</dbReference>
<evidence type="ECO:0000256" key="1">
    <source>
        <dbReference type="SAM" id="Phobius"/>
    </source>
</evidence>
<dbReference type="KEGG" id="lbc:LACBIDRAFT_333372"/>
<evidence type="ECO:0000313" key="3">
    <source>
        <dbReference type="EMBL" id="EDR01293.1"/>
    </source>
</evidence>
<reference evidence="2 4" key="1">
    <citation type="journal article" date="2008" name="Nature">
        <title>The genome of Laccaria bicolor provides insights into mycorrhizal symbiosis.</title>
        <authorList>
            <person name="Martin F."/>
            <person name="Aerts A."/>
            <person name="Ahren D."/>
            <person name="Brun A."/>
            <person name="Danchin E.G.J."/>
            <person name="Duchaussoy F."/>
            <person name="Gibon J."/>
            <person name="Kohler A."/>
            <person name="Lindquist E."/>
            <person name="Pereda V."/>
            <person name="Salamov A."/>
            <person name="Shapiro H.J."/>
            <person name="Wuyts J."/>
            <person name="Blaudez D."/>
            <person name="Buee M."/>
            <person name="Brokstein P."/>
            <person name="Canbaeck B."/>
            <person name="Cohen D."/>
            <person name="Courty P.E."/>
            <person name="Coutinho P.M."/>
            <person name="Delaruelle C."/>
            <person name="Detter J.C."/>
            <person name="Deveau A."/>
            <person name="DiFazio S."/>
            <person name="Duplessis S."/>
            <person name="Fraissinet-Tachet L."/>
            <person name="Lucic E."/>
            <person name="Frey-Klett P."/>
            <person name="Fourrey C."/>
            <person name="Feussner I."/>
            <person name="Gay G."/>
            <person name="Grimwood J."/>
            <person name="Hoegger P.J."/>
            <person name="Jain P."/>
            <person name="Kilaru S."/>
            <person name="Labbe J."/>
            <person name="Lin Y.C."/>
            <person name="Legue V."/>
            <person name="Le Tacon F."/>
            <person name="Marmeisse R."/>
            <person name="Melayah D."/>
            <person name="Montanini B."/>
            <person name="Muratet M."/>
            <person name="Nehls U."/>
            <person name="Niculita-Hirzel H."/>
            <person name="Oudot-Le Secq M.P."/>
            <person name="Peter M."/>
            <person name="Quesneville H."/>
            <person name="Rajashekar B."/>
            <person name="Reich M."/>
            <person name="Rouhier N."/>
            <person name="Schmutz J."/>
            <person name="Yin T."/>
            <person name="Chalot M."/>
            <person name="Henrissat B."/>
            <person name="Kuees U."/>
            <person name="Lucas S."/>
            <person name="Van de Peer Y."/>
            <person name="Podila G.K."/>
            <person name="Polle A."/>
            <person name="Pukkila P.J."/>
            <person name="Richardson P.M."/>
            <person name="Rouze P."/>
            <person name="Sanders I.R."/>
            <person name="Stajich J.E."/>
            <person name="Tunlid A."/>
            <person name="Tuskan G."/>
            <person name="Grigoriev I.V."/>
        </authorList>
    </citation>
    <scope>NUCLEOTIDE SEQUENCE [LARGE SCALE GENOMIC DNA]</scope>
    <source>
        <strain evidence="4">S238N-H82 / ATCC MYA-4686</strain>
    </source>
</reference>
<accession>B0DVQ1</accession>
<sequence length="131" mass="14108">MLLRCPALICIVVAWPFVVTLSLIIAIQSEVVVIDDVHLFHLELEVTNFGNGGNSNMIFGVPGIAVMRKSSHTLFTSAENDYNAARLLSLHPPVIANNVRPDMAILLCIAVYSSLCANACKSSSNIPITIS</sequence>
<name>B0DVQ1_LACBS</name>
<dbReference type="InParanoid" id="B0DVQ1"/>
<keyword evidence="4" id="KW-1185">Reference proteome</keyword>
<feature type="transmembrane region" description="Helical" evidence="1">
    <location>
        <begin position="7"/>
        <end position="27"/>
    </location>
</feature>
<gene>
    <name evidence="2" type="ORF">LACBIDRAFT_333372</name>
    <name evidence="3" type="ORF">LACBIDRAFT_333376</name>
</gene>
<dbReference type="EMBL" id="DS547140">
    <property type="protein sequence ID" value="EDR01289.1"/>
    <property type="molecule type" value="Genomic_DNA"/>
</dbReference>
<dbReference type="KEGG" id="lbc:LACBIDRAFT_333376"/>
<protein>
    <submittedName>
        <fullName evidence="2">Predicted protein</fullName>
    </submittedName>
</protein>
<dbReference type="RefSeq" id="XP_001888000.1">
    <property type="nucleotide sequence ID" value="XM_001887965.1"/>
</dbReference>
<keyword evidence="1" id="KW-1133">Transmembrane helix</keyword>
<proteinExistence type="predicted"/>
<dbReference type="Proteomes" id="UP000001194">
    <property type="component" value="Unassembled WGS sequence"/>
</dbReference>
<dbReference type="EMBL" id="DS547140">
    <property type="protein sequence ID" value="EDR01293.1"/>
    <property type="molecule type" value="Genomic_DNA"/>
</dbReference>
<dbReference type="GeneID" id="6083708"/>
<dbReference type="GeneID" id="6083676"/>